<feature type="repeat" description="WD" evidence="4">
    <location>
        <begin position="205"/>
        <end position="240"/>
    </location>
</feature>
<dbReference type="STRING" id="1076935.U4LSN0"/>
<comment type="similarity">
    <text evidence="3">Belongs to the WD repeat WDR59 family.</text>
</comment>
<reference evidence="7 8" key="1">
    <citation type="journal article" date="2013" name="PLoS Genet.">
        <title>The genome and development-dependent transcriptomes of Pyronema confluens: a window into fungal evolution.</title>
        <authorList>
            <person name="Traeger S."/>
            <person name="Altegoer F."/>
            <person name="Freitag M."/>
            <person name="Gabaldon T."/>
            <person name="Kempken F."/>
            <person name="Kumar A."/>
            <person name="Marcet-Houben M."/>
            <person name="Poggeler S."/>
            <person name="Stajich J.E."/>
            <person name="Nowrousian M."/>
        </authorList>
    </citation>
    <scope>NUCLEOTIDE SEQUENCE [LARGE SCALE GENOMIC DNA]</scope>
    <source>
        <strain evidence="8">CBS 100304</strain>
        <tissue evidence="7">Vegetative mycelium</tissue>
    </source>
</reference>
<dbReference type="Gene3D" id="2.130.10.10">
    <property type="entry name" value="YVTN repeat-like/Quinoprotein amine dehydrogenase"/>
    <property type="match status" value="1"/>
</dbReference>
<keyword evidence="2" id="KW-0677">Repeat</keyword>
<sequence length="1382" mass="153842">MNPHMSSPSKGGAAENAFQSSTFKLDMSIKVDAPVGAMSISPSSRDVVLASKQGLHIVDLDNPYDPPRFLQHLTAWSVADVQWSPHASHSHWVVSTSNQKAIVWNLALPSSKAIEHVLQSHTRAITDINFSAHDPNVLATCSVDSFVHCWDLRTARRPAMSFADWFAGATQVKYNRQNPHILASAHDRYVYIWDTRMGARALKKINAHSTKIYGLDWNRTRPTGIITCALDKSVRFWDYEYATGDTPERIINTSFPVWRARHTPFGWGVLTMPQRGDTSLYLWDRRRHKDATEEIPVHRFEGHTDNVKEFVWRWRGGERDDVDDREFQLVTWGLDKDIRLWDVDKELMAKIGHDTSKKIRFRITRKGAKYISYRNEEKLAKMAEQEQKLKDHSKMPPPKLTLTVDGARIRKDGLFAGQKGAIGHQLSQANTNGNGKNDDDRRFERLLSGAREGGFMRVGRRKRIDINPITWMKGVKMVRKLPDAEPAIPEGGDGKIATRSNNFTLSWDAPENLGDEVSYVGSKFRYITFEKVNIAARTCTVSLFGPWGANENRIFVRTEISFPPDYPTDGQSIPEFKIEKTSNISDENIDKIDEDLKNIASALVAKRRVCLEACLCYLLGERHDNPHSDEDPDSSDDEEIVNTMAIGDEEEGLNSLINSSKQASVPLPKTCGAVWAPNGQLVCFFPPKEDRLGTKNVLSSLRETERGFRNGGRLWEGFGRLFMPSPTKDYDGDHDDSDSSFSSDEDSDDETDARHIGPLRTGFGWGRIAGNSSIARGLRRNGSTDRSTQRSTGTGVRTTTTVTIKKRSVVSLHDMAHVLPSKFELARDYQIGEGSAVCEFNATICEKYGYRDLADVWRLLEMILRDDVPLEVYNTGKKLGTGTESWEDPILVMARRASLEVGRRDSGLALEFDDEDEFLGGDTLKGRVQWGGHPLGGSWFVERLFEYFERQSDVQMLAMLSCVLSETDKPRKSDLLIGSHTHLQGIDIPPFKRSSHPYYPTAEHALASQTSNFSLSPSHTVPLPMPTANSYSSSLGAHFAPIGGSDPVLPYSTGTTPPTHLRADDWTIPPHQLLSMSASPEAHHLRRRGFGGLASNLGNLGDGHRGFGSGPPRNQRPSPADSLLNFSTGVTWGAITTFGSGSKLSSSSSSSSEEDLDEPITISMFNTHLLDEAEPLPLLTGGRNYSAYRTLYADLLFYWGLPYRRAEVLKFRTLTPASGTSLGDAASPILAPVKDRSQEGEGLEIGGFCNKCNGVLDVTLGARGECKVCKRRQITMNCGVCETVIRGLYGLCGRCGHVAHAGCHRVWFHGEHTHDEDGGEGTEGGRDEEYRGEVACFTGCGCHCLLEDMVEEDTEDMGRDMARVAERNEMEGWGAYEGEYLW</sequence>
<dbReference type="GO" id="GO:0034198">
    <property type="term" value="P:cellular response to amino acid starvation"/>
    <property type="evidence" value="ECO:0007669"/>
    <property type="project" value="TreeGrafter"/>
</dbReference>
<name>U4LSN0_PYROM</name>
<dbReference type="GO" id="GO:0005774">
    <property type="term" value="C:vacuolar membrane"/>
    <property type="evidence" value="ECO:0007669"/>
    <property type="project" value="TreeGrafter"/>
</dbReference>
<dbReference type="OrthoDB" id="311712at2759"/>
<dbReference type="InterPro" id="IPR049567">
    <property type="entry name" value="WDR59-like"/>
</dbReference>
<dbReference type="PROSITE" id="PS50082">
    <property type="entry name" value="WD_REPEATS_2"/>
    <property type="match status" value="2"/>
</dbReference>
<dbReference type="eggNOG" id="KOG0309">
    <property type="taxonomic scope" value="Eukaryota"/>
</dbReference>
<dbReference type="Gene3D" id="3.10.110.10">
    <property type="entry name" value="Ubiquitin Conjugating Enzyme"/>
    <property type="match status" value="1"/>
</dbReference>
<evidence type="ECO:0000256" key="2">
    <source>
        <dbReference type="ARBA" id="ARBA00022737"/>
    </source>
</evidence>
<dbReference type="InterPro" id="IPR001680">
    <property type="entry name" value="WD40_rpt"/>
</dbReference>
<dbReference type="PANTHER" id="PTHR46170">
    <property type="entry name" value="GATOR COMPLEX PROTEIN WDR59"/>
    <property type="match status" value="1"/>
</dbReference>
<dbReference type="OMA" id="TDVCAHN"/>
<evidence type="ECO:0000256" key="3">
    <source>
        <dbReference type="ARBA" id="ARBA00038452"/>
    </source>
</evidence>
<evidence type="ECO:0000256" key="1">
    <source>
        <dbReference type="ARBA" id="ARBA00022574"/>
    </source>
</evidence>
<dbReference type="SMART" id="SM00320">
    <property type="entry name" value="WD40"/>
    <property type="match status" value="6"/>
</dbReference>
<feature type="compositionally biased region" description="Low complexity" evidence="5">
    <location>
        <begin position="789"/>
        <end position="798"/>
    </location>
</feature>
<feature type="region of interest" description="Disordered" evidence="5">
    <location>
        <begin position="776"/>
        <end position="798"/>
    </location>
</feature>
<dbReference type="SUPFAM" id="SSF50978">
    <property type="entry name" value="WD40 repeat-like"/>
    <property type="match status" value="1"/>
</dbReference>
<dbReference type="GO" id="GO:1904263">
    <property type="term" value="P:positive regulation of TORC1 signaling"/>
    <property type="evidence" value="ECO:0007669"/>
    <property type="project" value="TreeGrafter"/>
</dbReference>
<keyword evidence="1 4" id="KW-0853">WD repeat</keyword>
<evidence type="ECO:0000313" key="7">
    <source>
        <dbReference type="EMBL" id="CCX34639.1"/>
    </source>
</evidence>
<dbReference type="InterPro" id="IPR015943">
    <property type="entry name" value="WD40/YVTN_repeat-like_dom_sf"/>
</dbReference>
<evidence type="ECO:0000313" key="8">
    <source>
        <dbReference type="Proteomes" id="UP000018144"/>
    </source>
</evidence>
<evidence type="ECO:0000259" key="6">
    <source>
        <dbReference type="PROSITE" id="PS50908"/>
    </source>
</evidence>
<evidence type="ECO:0000256" key="4">
    <source>
        <dbReference type="PROSITE-ProRule" id="PRU00221"/>
    </source>
</evidence>
<proteinExistence type="inferred from homology"/>
<organism evidence="7 8">
    <name type="scientific">Pyronema omphalodes (strain CBS 100304)</name>
    <name type="common">Pyronema confluens</name>
    <dbReference type="NCBI Taxonomy" id="1076935"/>
    <lineage>
        <taxon>Eukaryota</taxon>
        <taxon>Fungi</taxon>
        <taxon>Dikarya</taxon>
        <taxon>Ascomycota</taxon>
        <taxon>Pezizomycotina</taxon>
        <taxon>Pezizomycetes</taxon>
        <taxon>Pezizales</taxon>
        <taxon>Pyronemataceae</taxon>
        <taxon>Pyronema</taxon>
    </lineage>
</organism>
<dbReference type="PROSITE" id="PS50294">
    <property type="entry name" value="WD_REPEATS_REGION"/>
    <property type="match status" value="1"/>
</dbReference>
<dbReference type="InterPro" id="IPR016135">
    <property type="entry name" value="UBQ-conjugating_enzyme/RWD"/>
</dbReference>
<dbReference type="Proteomes" id="UP000018144">
    <property type="component" value="Unassembled WGS sequence"/>
</dbReference>
<dbReference type="Pfam" id="PF17120">
    <property type="entry name" value="zf-RING_16"/>
    <property type="match status" value="1"/>
</dbReference>
<dbReference type="PANTHER" id="PTHR46170:SF1">
    <property type="entry name" value="GATOR COMPLEX PROTEIN WDR59"/>
    <property type="match status" value="1"/>
</dbReference>
<dbReference type="GO" id="GO:0035591">
    <property type="term" value="F:signaling adaptor activity"/>
    <property type="evidence" value="ECO:0007669"/>
    <property type="project" value="TreeGrafter"/>
</dbReference>
<dbReference type="InterPro" id="IPR006575">
    <property type="entry name" value="RWD_dom"/>
</dbReference>
<keyword evidence="8" id="KW-1185">Reference proteome</keyword>
<feature type="domain" description="RWD" evidence="6">
    <location>
        <begin position="515"/>
        <end position="625"/>
    </location>
</feature>
<feature type="repeat" description="WD" evidence="4">
    <location>
        <begin position="118"/>
        <end position="160"/>
    </location>
</feature>
<gene>
    <name evidence="7" type="ORF">PCON_04122</name>
</gene>
<dbReference type="InterPro" id="IPR049566">
    <property type="entry name" value="WDR59_RTC1-like_RING_Znf"/>
</dbReference>
<feature type="compositionally biased region" description="Acidic residues" evidence="5">
    <location>
        <begin position="732"/>
        <end position="751"/>
    </location>
</feature>
<dbReference type="InterPro" id="IPR036322">
    <property type="entry name" value="WD40_repeat_dom_sf"/>
</dbReference>
<feature type="region of interest" description="Disordered" evidence="5">
    <location>
        <begin position="726"/>
        <end position="758"/>
    </location>
</feature>
<dbReference type="Pfam" id="PF05773">
    <property type="entry name" value="RWD"/>
    <property type="match status" value="1"/>
</dbReference>
<dbReference type="Pfam" id="PF00400">
    <property type="entry name" value="WD40"/>
    <property type="match status" value="2"/>
</dbReference>
<dbReference type="PROSITE" id="PS50908">
    <property type="entry name" value="RWD"/>
    <property type="match status" value="1"/>
</dbReference>
<protein>
    <submittedName>
        <fullName evidence="7">Similar to Uncharacterized RWD, RING finger and WD repeat-containing protein C11E3.05 acc. no. O13686</fullName>
    </submittedName>
</protein>
<feature type="region of interest" description="Disordered" evidence="5">
    <location>
        <begin position="1101"/>
        <end position="1122"/>
    </location>
</feature>
<dbReference type="GO" id="GO:0035859">
    <property type="term" value="C:Seh1-associated complex"/>
    <property type="evidence" value="ECO:0007669"/>
    <property type="project" value="TreeGrafter"/>
</dbReference>
<dbReference type="EMBL" id="HF936586">
    <property type="protein sequence ID" value="CCX34639.1"/>
    <property type="molecule type" value="Genomic_DNA"/>
</dbReference>
<evidence type="ECO:0000256" key="5">
    <source>
        <dbReference type="SAM" id="MobiDB-lite"/>
    </source>
</evidence>
<accession>U4LSN0</accession>